<evidence type="ECO:0000313" key="3">
    <source>
        <dbReference type="Proteomes" id="UP000306420"/>
    </source>
</evidence>
<dbReference type="RefSeq" id="WP_138404454.1">
    <property type="nucleotide sequence ID" value="NZ_VBSP01000016.1"/>
</dbReference>
<dbReference type="OrthoDB" id="2168082at2"/>
<name>A0A5R9DWD6_9LACT</name>
<dbReference type="InterPro" id="IPR045613">
    <property type="entry name" value="DUF6448"/>
</dbReference>
<organism evidence="2 3">
    <name type="scientific">Ruoffia tabacinasalis</name>
    <dbReference type="NCBI Taxonomy" id="87458"/>
    <lineage>
        <taxon>Bacteria</taxon>
        <taxon>Bacillati</taxon>
        <taxon>Bacillota</taxon>
        <taxon>Bacilli</taxon>
        <taxon>Lactobacillales</taxon>
        <taxon>Aerococcaceae</taxon>
        <taxon>Ruoffia</taxon>
    </lineage>
</organism>
<keyword evidence="1" id="KW-0732">Signal</keyword>
<evidence type="ECO:0000313" key="2">
    <source>
        <dbReference type="EMBL" id="TLQ41469.1"/>
    </source>
</evidence>
<feature type="chain" id="PRO_5024371793" evidence="1">
    <location>
        <begin position="29"/>
        <end position="196"/>
    </location>
</feature>
<feature type="signal peptide" evidence="1">
    <location>
        <begin position="1"/>
        <end position="28"/>
    </location>
</feature>
<dbReference type="Proteomes" id="UP000306420">
    <property type="component" value="Unassembled WGS sequence"/>
</dbReference>
<proteinExistence type="predicted"/>
<comment type="caution">
    <text evidence="2">The sequence shown here is derived from an EMBL/GenBank/DDBJ whole genome shotgun (WGS) entry which is preliminary data.</text>
</comment>
<dbReference type="Pfam" id="PF20046">
    <property type="entry name" value="DUF6448"/>
    <property type="match status" value="1"/>
</dbReference>
<evidence type="ECO:0000256" key="1">
    <source>
        <dbReference type="SAM" id="SignalP"/>
    </source>
</evidence>
<protein>
    <submittedName>
        <fullName evidence="2">Uncharacterized protein</fullName>
    </submittedName>
</protein>
<dbReference type="EMBL" id="VBSP01000016">
    <property type="protein sequence ID" value="TLQ41469.1"/>
    <property type="molecule type" value="Genomic_DNA"/>
</dbReference>
<dbReference type="AlphaFoldDB" id="A0A5R9DWD6"/>
<accession>A0A5R9DWD6</accession>
<reference evidence="2 3" key="1">
    <citation type="submission" date="2019-05" db="EMBL/GenBank/DDBJ databases">
        <title>The metagenome of a microbial culture collection derived from dairy environment covers the genomic content of the human microbiome.</title>
        <authorList>
            <person name="Roder T."/>
            <person name="Wuthrich D."/>
            <person name="Sattari Z."/>
            <person name="Von Ah U."/>
            <person name="Bar C."/>
            <person name="Ronchi F."/>
            <person name="Macpherson A.J."/>
            <person name="Ganal-Vonarburg S.C."/>
            <person name="Bruggmann R."/>
            <person name="Vergeres G."/>
        </authorList>
    </citation>
    <scope>NUCLEOTIDE SEQUENCE [LARGE SCALE GENOMIC DNA]</scope>
    <source>
        <strain evidence="2 3">FAM 24227</strain>
    </source>
</reference>
<gene>
    <name evidence="2" type="ORF">FEZ33_05745</name>
</gene>
<sequence>MLQKKKMYIPLVIAGLGFSLIAPITAEAHCDTPSGPTYDALQTAIEKNDFNHISYWVLPESEAELKETFDKSMSVMDKSDDEETDQLAHDYLFENFVRLHRAGEGAPYTGISDEPTEEGIALADQSIAEESLQPLEDAGYITEDNKAHVEEVFSSLLERKEFDVEDTEAGRSFVEAYVEFTHLFEQGHEEESHDSH</sequence>